<evidence type="ECO:0000313" key="3">
    <source>
        <dbReference type="Proteomes" id="UP000636010"/>
    </source>
</evidence>
<evidence type="ECO:0000313" key="2">
    <source>
        <dbReference type="EMBL" id="GGC54517.1"/>
    </source>
</evidence>
<accession>A0ABQ1N5B1</accession>
<comment type="caution">
    <text evidence="2">The sequence shown here is derived from an EMBL/GenBank/DDBJ whole genome shotgun (WGS) entry which is preliminary data.</text>
</comment>
<dbReference type="Proteomes" id="UP000636010">
    <property type="component" value="Unassembled WGS sequence"/>
</dbReference>
<dbReference type="Pfam" id="PF04738">
    <property type="entry name" value="Lant_dehydr_N"/>
    <property type="match status" value="1"/>
</dbReference>
<dbReference type="EMBL" id="BMEC01000020">
    <property type="protein sequence ID" value="GGC54517.1"/>
    <property type="molecule type" value="Genomic_DNA"/>
</dbReference>
<dbReference type="RefSeq" id="WP_188467622.1">
    <property type="nucleotide sequence ID" value="NZ_BAABHU010000020.1"/>
</dbReference>
<protein>
    <submittedName>
        <fullName evidence="2">Lanthionine biosynthesis protein</fullName>
    </submittedName>
</protein>
<reference evidence="3" key="1">
    <citation type="journal article" date="2019" name="Int. J. Syst. Evol. Microbiol.">
        <title>The Global Catalogue of Microorganisms (GCM) 10K type strain sequencing project: providing services to taxonomists for standard genome sequencing and annotation.</title>
        <authorList>
            <consortium name="The Broad Institute Genomics Platform"/>
            <consortium name="The Broad Institute Genome Sequencing Center for Infectious Disease"/>
            <person name="Wu L."/>
            <person name="Ma J."/>
        </authorList>
    </citation>
    <scope>NUCLEOTIDE SEQUENCE [LARGE SCALE GENOMIC DNA]</scope>
    <source>
        <strain evidence="3">CGMCC 1.10832</strain>
    </source>
</reference>
<organism evidence="2 3">
    <name type="scientific">Marivirga lumbricoides</name>
    <dbReference type="NCBI Taxonomy" id="1046115"/>
    <lineage>
        <taxon>Bacteria</taxon>
        <taxon>Pseudomonadati</taxon>
        <taxon>Bacteroidota</taxon>
        <taxon>Cytophagia</taxon>
        <taxon>Cytophagales</taxon>
        <taxon>Marivirgaceae</taxon>
        <taxon>Marivirga</taxon>
    </lineage>
</organism>
<sequence length="948" mass="111001">MNLFPHILCRIAGGSFNEFAEKMCFHELKDIVSSQFLNHQKRNTAKLEFCENLKIFIKNKQDSKIQNLLQNFRRDVYNDRRIKEETESEIRSVFNSQLNEEWGNYLQIVKEQKALQEKAEIAYNQEINKTRGNIKSLLLKDNLQNGLLLSSNTLLDQIPKIINKHPKGYSKKEIKVELSLLQYLSRIYTKTSPFSSFTNLTLAEAKSEVEELIKLTEPADSKELITSHVRLNNYLFKYLKSILIQYRPAYLKIYIRPNPTIEIKENHFHYLTNIHNIESFQQISTNAFLNLLLDLLKENKQGKRFEALINDTIDQVNATETEVENYIVQLVNLGFLEYNFQVSGLDPDWDLKMIDTFGPLIKSNALIEELVQSLISIRKLMQKYQKATVEARKVILKEVYSKFKNVCFKIHKAVGLPEDERVIEHNNSYAKSENSNNNNLPVDKERPSVFIHNNLSKFNFKPEQLLYEDTSRSTSLFFDKESLQDFVSKLDGLLQELKLFKGDTIEKLKMQHYFLQKYEKQAHPSVLEFYQKYYKDLKLPELALQENLKKDSKHTELNDLQKQSEGGSLNVQVEKIPPVLEKRFEDIRNWKENFLHKASFSGINKSNEVILNKTNLLFQPKNTKERSRGSLGAFIQFYVEKDKTGKNKLKGVLNNSFPGYGKMMSRFLHVFNDQVSDDIRKWNLKLSDGELHLENCDASYFNANIHPSLMPYEIQSPGGNNIHFEKTQIPVKDFDIVFKEDDYELQLQHKPTGKASYVYDLGFQSRSGRSKLFQLLDQFTLSEYLSVQPMINSINSQANNTIGKKVKSEQIEILPRVVYEDQIILQRKSWVIVKHGLPDRKHAETNAEFYSRMQIWRKEQGIPDEVFVSILRSTEQSTIDKRKHLSRDDYKPQYINFNNPLLVNIFEKMTNKTFTKLRIQEMLPSSEQLLEVEGKKIVSEFMVQWYNF</sequence>
<proteinExistence type="predicted"/>
<gene>
    <name evidence="2" type="ORF">GCM10011506_45190</name>
</gene>
<dbReference type="InterPro" id="IPR006827">
    <property type="entry name" value="Lant_deHydtase_N"/>
</dbReference>
<keyword evidence="3" id="KW-1185">Reference proteome</keyword>
<feature type="domain" description="Lantibiotic dehydratase N-terminal" evidence="1">
    <location>
        <begin position="143"/>
        <end position="406"/>
    </location>
</feature>
<evidence type="ECO:0000259" key="1">
    <source>
        <dbReference type="Pfam" id="PF04738"/>
    </source>
</evidence>
<name>A0ABQ1N5B1_9BACT</name>